<feature type="domain" description="Transposase Helix-turn-helix" evidence="1">
    <location>
        <begin position="27"/>
        <end position="74"/>
    </location>
</feature>
<organism evidence="2 3">
    <name type="scientific">Nostoc azollae (strain 0708)</name>
    <name type="common">Anabaena azollae (strain 0708)</name>
    <dbReference type="NCBI Taxonomy" id="551115"/>
    <lineage>
        <taxon>Bacteria</taxon>
        <taxon>Bacillati</taxon>
        <taxon>Cyanobacteriota</taxon>
        <taxon>Cyanophyceae</taxon>
        <taxon>Nostocales</taxon>
        <taxon>Nostocaceae</taxon>
        <taxon>Trichormus</taxon>
    </lineage>
</organism>
<keyword evidence="3" id="KW-1185">Reference proteome</keyword>
<dbReference type="AlphaFoldDB" id="D7DW29"/>
<dbReference type="Pfam" id="PF13613">
    <property type="entry name" value="HTH_Tnp_4"/>
    <property type="match status" value="1"/>
</dbReference>
<protein>
    <recommendedName>
        <fullName evidence="1">Transposase Helix-turn-helix domain-containing protein</fullName>
    </recommendedName>
</protein>
<name>D7DW29_NOSA0</name>
<accession>D7DW29</accession>
<dbReference type="KEGG" id="naz:Aazo_4188"/>
<evidence type="ECO:0000313" key="3">
    <source>
        <dbReference type="Proteomes" id="UP000001511"/>
    </source>
</evidence>
<dbReference type="EMBL" id="CP002059">
    <property type="protein sequence ID" value="ADI65600.1"/>
    <property type="molecule type" value="Genomic_DNA"/>
</dbReference>
<gene>
    <name evidence="2" type="ordered locus">Aazo_4188</name>
</gene>
<dbReference type="HOGENOM" id="CLU_2143267_0_0_3"/>
<reference evidence="2 3" key="1">
    <citation type="journal article" date="2010" name="PLoS ONE">
        <title>Genome erosion in a nitrogen-fixing vertically transmitted endosymbiotic multicellular cyanobacterium.</title>
        <authorList>
            <person name="Ran L."/>
            <person name="Larsson J."/>
            <person name="Vigil-Stenman T."/>
            <person name="Nylander J.A."/>
            <person name="Ininbergs K."/>
            <person name="Zheng W.W."/>
            <person name="Lapidus A."/>
            <person name="Lowry S."/>
            <person name="Haselkorn R."/>
            <person name="Bergman B."/>
        </authorList>
    </citation>
    <scope>NUCLEOTIDE SEQUENCE [LARGE SCALE GENOMIC DNA]</scope>
    <source>
        <strain evidence="2 3">0708</strain>
    </source>
</reference>
<dbReference type="eggNOG" id="ENOG502ZAHV">
    <property type="taxonomic scope" value="Bacteria"/>
</dbReference>
<proteinExistence type="predicted"/>
<dbReference type="InterPro" id="IPR027805">
    <property type="entry name" value="Transposase_HTH_dom"/>
</dbReference>
<dbReference type="Proteomes" id="UP000001511">
    <property type="component" value="Chromosome"/>
</dbReference>
<evidence type="ECO:0000259" key="1">
    <source>
        <dbReference type="Pfam" id="PF13613"/>
    </source>
</evidence>
<sequence>MQHKKLQGDIESKNIGINQKGAGGKGKLEIKEQVCLSLFYLRKMPTFEVLGLHFGIWKTEAKDTFHYWLEILGNVFPASLLKQVEKHDGDYAMATQNKRQETKSFPPRVFLLNRSLDL</sequence>
<evidence type="ECO:0000313" key="2">
    <source>
        <dbReference type="EMBL" id="ADI65600.1"/>
    </source>
</evidence>